<dbReference type="NCBIfam" id="TIGR02175">
    <property type="entry name" value="PorC_KorC"/>
    <property type="match status" value="1"/>
</dbReference>
<evidence type="ECO:0000313" key="3">
    <source>
        <dbReference type="EMBL" id="AEV69279.1"/>
    </source>
</evidence>
<reference evidence="4" key="1">
    <citation type="submission" date="2011-12" db="EMBL/GenBank/DDBJ databases">
        <title>Complete sequence of Clostridium clariflavum DSM 19732.</title>
        <authorList>
            <consortium name="US DOE Joint Genome Institute"/>
            <person name="Lucas S."/>
            <person name="Han J."/>
            <person name="Lapidus A."/>
            <person name="Cheng J.-F."/>
            <person name="Goodwin L."/>
            <person name="Pitluck S."/>
            <person name="Peters L."/>
            <person name="Teshima H."/>
            <person name="Detter J.C."/>
            <person name="Han C."/>
            <person name="Tapia R."/>
            <person name="Land M."/>
            <person name="Hauser L."/>
            <person name="Kyrpides N."/>
            <person name="Ivanova N."/>
            <person name="Pagani I."/>
            <person name="Kitzmiller T."/>
            <person name="Lynd L."/>
            <person name="Izquierdo J."/>
            <person name="Woyke T."/>
        </authorList>
    </citation>
    <scope>NUCLEOTIDE SEQUENCE [LARGE SCALE GENOMIC DNA]</scope>
    <source>
        <strain evidence="4">DSM 19732 / NBRC 101661 / EBR45</strain>
    </source>
</reference>
<gene>
    <name evidence="3" type="ordered locus">Clocl_2722</name>
</gene>
<dbReference type="RefSeq" id="WP_014255832.1">
    <property type="nucleotide sequence ID" value="NC_016627.1"/>
</dbReference>
<dbReference type="InterPro" id="IPR051626">
    <property type="entry name" value="Oxidoreductase_gamma_subunit"/>
</dbReference>
<protein>
    <submittedName>
        <fullName evidence="3">2-oxoacid:acceptor oxidoreductase, gamma subunit, pyruvate/2-ketoisovalerate family</fullName>
    </submittedName>
</protein>
<sequence precursor="true">MIEIRWHGRGGQGSFTASKLLGASAALYGGKYALAFPSFGPERRGAPVLAFTKIDDKKINDRSEIKKCDYIVVLDETLFHESFFNDLKDNGSIIVNSADSKAYSSYDKTKIKTVDATSIALEILGKPITNTAMLGALLAVSDIVRLDALKKGMESFMKGSLLEKNIEVVERIFFRMKGESL</sequence>
<name>G8M2C0_ACECE</name>
<dbReference type="HOGENOM" id="CLU_087284_2_0_9"/>
<dbReference type="PANTHER" id="PTHR43366:SF1">
    <property type="entry name" value="PYRUVATE SYNTHASE SUBUNIT PORC"/>
    <property type="match status" value="1"/>
</dbReference>
<organism evidence="3 4">
    <name type="scientific">Acetivibrio clariflavus (strain DSM 19732 / NBRC 101661 / EBR45)</name>
    <name type="common">Clostridium clariflavum</name>
    <dbReference type="NCBI Taxonomy" id="720554"/>
    <lineage>
        <taxon>Bacteria</taxon>
        <taxon>Bacillati</taxon>
        <taxon>Bacillota</taxon>
        <taxon>Clostridia</taxon>
        <taxon>Eubacteriales</taxon>
        <taxon>Oscillospiraceae</taxon>
        <taxon>Acetivibrio</taxon>
    </lineage>
</organism>
<keyword evidence="3" id="KW-0670">Pyruvate</keyword>
<keyword evidence="4" id="KW-1185">Reference proteome</keyword>
<feature type="domain" description="Pyruvate/ketoisovalerate oxidoreductase catalytic" evidence="2">
    <location>
        <begin position="10"/>
        <end position="171"/>
    </location>
</feature>
<accession>G8M2C0</accession>
<evidence type="ECO:0000259" key="2">
    <source>
        <dbReference type="Pfam" id="PF01558"/>
    </source>
</evidence>
<evidence type="ECO:0000313" key="4">
    <source>
        <dbReference type="Proteomes" id="UP000005435"/>
    </source>
</evidence>
<dbReference type="InterPro" id="IPR002869">
    <property type="entry name" value="Pyrv_flavodox_OxRed_cen"/>
</dbReference>
<dbReference type="eggNOG" id="COG1014">
    <property type="taxonomic scope" value="Bacteria"/>
</dbReference>
<dbReference type="PANTHER" id="PTHR43366">
    <property type="entry name" value="PYRUVATE SYNTHASE SUBUNIT PORC"/>
    <property type="match status" value="1"/>
</dbReference>
<dbReference type="Proteomes" id="UP000005435">
    <property type="component" value="Chromosome"/>
</dbReference>
<dbReference type="Pfam" id="PF01558">
    <property type="entry name" value="POR"/>
    <property type="match status" value="1"/>
</dbReference>
<dbReference type="Gene3D" id="3.40.920.10">
    <property type="entry name" value="Pyruvate-ferredoxin oxidoreductase, PFOR, domain III"/>
    <property type="match status" value="1"/>
</dbReference>
<dbReference type="InterPro" id="IPR011894">
    <property type="entry name" value="PorC_KorC"/>
</dbReference>
<dbReference type="KEGG" id="ccl:Clocl_2722"/>
<dbReference type="EMBL" id="CP003065">
    <property type="protein sequence ID" value="AEV69279.1"/>
    <property type="molecule type" value="Genomic_DNA"/>
</dbReference>
<dbReference type="InterPro" id="IPR019752">
    <property type="entry name" value="Pyrv/ketoisovalerate_OxRed_cat"/>
</dbReference>
<dbReference type="STRING" id="720554.Clocl_2722"/>
<dbReference type="SUPFAM" id="SSF53323">
    <property type="entry name" value="Pyruvate-ferredoxin oxidoreductase, PFOR, domain III"/>
    <property type="match status" value="1"/>
</dbReference>
<reference evidence="3 4" key="2">
    <citation type="journal article" date="2012" name="Stand. Genomic Sci.">
        <title>Complete Genome Sequence of Clostridium clariflavum DSM 19732.</title>
        <authorList>
            <person name="Izquierdo J.A."/>
            <person name="Goodwin L."/>
            <person name="Davenport K.W."/>
            <person name="Teshima H."/>
            <person name="Bruce D."/>
            <person name="Detter C."/>
            <person name="Tapia R."/>
            <person name="Han S."/>
            <person name="Land M."/>
            <person name="Hauser L."/>
            <person name="Jeffries C.D."/>
            <person name="Han J."/>
            <person name="Pitluck S."/>
            <person name="Nolan M."/>
            <person name="Chen A."/>
            <person name="Huntemann M."/>
            <person name="Mavromatis K."/>
            <person name="Mikhailova N."/>
            <person name="Liolios K."/>
            <person name="Woyke T."/>
            <person name="Lynd L.R."/>
        </authorList>
    </citation>
    <scope>NUCLEOTIDE SEQUENCE [LARGE SCALE GENOMIC DNA]</scope>
    <source>
        <strain evidence="4">DSM 19732 / NBRC 101661 / EBR45</strain>
    </source>
</reference>
<keyword evidence="1" id="KW-0560">Oxidoreductase</keyword>
<dbReference type="GO" id="GO:0016625">
    <property type="term" value="F:oxidoreductase activity, acting on the aldehyde or oxo group of donors, iron-sulfur protein as acceptor"/>
    <property type="evidence" value="ECO:0007669"/>
    <property type="project" value="InterPro"/>
</dbReference>
<evidence type="ECO:0000256" key="1">
    <source>
        <dbReference type="ARBA" id="ARBA00023002"/>
    </source>
</evidence>
<dbReference type="OrthoDB" id="9794954at2"/>
<dbReference type="AlphaFoldDB" id="G8M2C0"/>
<proteinExistence type="predicted"/>